<evidence type="ECO:0000313" key="3">
    <source>
        <dbReference type="EMBL" id="GJN23142.1"/>
    </source>
</evidence>
<feature type="region of interest" description="Disordered" evidence="1">
    <location>
        <begin position="513"/>
        <end position="539"/>
    </location>
</feature>
<organism evidence="3 4">
    <name type="scientific">Eleusine coracana subsp. coracana</name>
    <dbReference type="NCBI Taxonomy" id="191504"/>
    <lineage>
        <taxon>Eukaryota</taxon>
        <taxon>Viridiplantae</taxon>
        <taxon>Streptophyta</taxon>
        <taxon>Embryophyta</taxon>
        <taxon>Tracheophyta</taxon>
        <taxon>Spermatophyta</taxon>
        <taxon>Magnoliopsida</taxon>
        <taxon>Liliopsida</taxon>
        <taxon>Poales</taxon>
        <taxon>Poaceae</taxon>
        <taxon>PACMAD clade</taxon>
        <taxon>Chloridoideae</taxon>
        <taxon>Cynodonteae</taxon>
        <taxon>Eleusininae</taxon>
        <taxon>Eleusine</taxon>
    </lineage>
</organism>
<reference evidence="3" key="2">
    <citation type="submission" date="2021-12" db="EMBL/GenBank/DDBJ databases">
        <title>Resequencing data analysis of finger millet.</title>
        <authorList>
            <person name="Hatakeyama M."/>
            <person name="Aluri S."/>
            <person name="Balachadran M.T."/>
            <person name="Sivarajan S.R."/>
            <person name="Poveda L."/>
            <person name="Shimizu-Inatsugi R."/>
            <person name="Schlapbach R."/>
            <person name="Sreeman S.M."/>
            <person name="Shimizu K.K."/>
        </authorList>
    </citation>
    <scope>NUCLEOTIDE SEQUENCE</scope>
</reference>
<dbReference type="PANTHER" id="PTHR34282:SF1">
    <property type="entry name" value="DUF3741 DOMAIN-CONTAINING PROTEIN"/>
    <property type="match status" value="1"/>
</dbReference>
<feature type="compositionally biased region" description="Polar residues" evidence="1">
    <location>
        <begin position="524"/>
        <end position="539"/>
    </location>
</feature>
<proteinExistence type="predicted"/>
<comment type="caution">
    <text evidence="3">The sequence shown here is derived from an EMBL/GenBank/DDBJ whole genome shotgun (WGS) entry which is preliminary data.</text>
</comment>
<name>A0AAV5EKU0_ELECO</name>
<accession>A0AAV5EKU0</accession>
<dbReference type="AlphaFoldDB" id="A0AAV5EKU0"/>
<feature type="region of interest" description="Disordered" evidence="1">
    <location>
        <begin position="259"/>
        <end position="293"/>
    </location>
</feature>
<gene>
    <name evidence="3" type="primary">gb10764</name>
    <name evidence="3" type="ORF">PR202_gb10764</name>
</gene>
<keyword evidence="4" id="KW-1185">Reference proteome</keyword>
<sequence>MAKVPDLGSDFAQKLLKDLRRRRERLGFESAAVQRSTANIAPPVVTCLFCNGSTDKATTPLSAPESRATTVRRHRRLLHIRRPSCLFREGDRKPKPAANVDMQMALALALSNSGKLQNLQLVESNGGNYLLSPSAHVSKVAIGVQKLNDILMAYTSGAGMRGFDKRGSVEVGRQLLRGAMDLEESLNMLMMLQEASDCLGSSGNGKVLLLEGKEESRRSPLRLSSSARLVEIVDEDSEAELGSDAKGSSDASMQIVPLRKSQGSSANHRSTLQLTTVRKSSKSNVTSDQKDSSKVRMPNLIAKLMGLENLPSAKVAAERKATERFVRRDAVPRKVSTTNAFSTLPIRIVGSEGMPSKGQIKNFLARDWNISLTKSEESERATVLSNMSSHLTADKQTMQTMRHVLSKQENTDRRVSVTQAIGEKIVHQDGKLTEESKLQKIVGVGCRSDRKMNFFQRFRKNATSKPVTKEKDISQGSNKKLGKLQAIGIKQSGIDREVKLRRTREKFNKENLSAAENKPEVRNGKTNQLRRQTQNKQTNKQIVDKRLQNYHQIQNETANQILEDKRSLKLEATHTKEKVEYTTVIQLKNGECSKVGDTAGRKPSYNKPNNDTIFRYSAAYTKDTSTTRGLSSDQSEKIPEEIKEPTTAVAKTSAGSFAETTVNSVNESASEAKQVVEIFSEGEQLQQQLQLTKYVDDPSRNDFNHILKSCNPTNLKSHKIDAVASNSFTETQLLLREMMLKDHYLLETAKSITRIHVPASVAHVNIGKWLDKDNKVLSDIGREVLRRKGKRTEAMVNVSMTSSAMLRLKTLDDLIRELDADIQSLDIPRMKHQQQSDNSPAENLKMVLRSDIVNTYPDANSVWDFGWNRIWDLPIDKNEVVKDLEKNILGGIITDVAKELIDVSICHG</sequence>
<dbReference type="PANTHER" id="PTHR34282">
    <property type="entry name" value="OS01G0228800 PROTEIN-RELATED"/>
    <property type="match status" value="1"/>
</dbReference>
<evidence type="ECO:0000256" key="1">
    <source>
        <dbReference type="SAM" id="MobiDB-lite"/>
    </source>
</evidence>
<reference evidence="3" key="1">
    <citation type="journal article" date="2018" name="DNA Res.">
        <title>Multiple hybrid de novo genome assembly of finger millet, an orphan allotetraploid crop.</title>
        <authorList>
            <person name="Hatakeyama M."/>
            <person name="Aluri S."/>
            <person name="Balachadran M.T."/>
            <person name="Sivarajan S.R."/>
            <person name="Patrignani A."/>
            <person name="Gruter S."/>
            <person name="Poveda L."/>
            <person name="Shimizu-Inatsugi R."/>
            <person name="Baeten J."/>
            <person name="Francoijs K.J."/>
            <person name="Nataraja K.N."/>
            <person name="Reddy Y.A.N."/>
            <person name="Phadnis S."/>
            <person name="Ravikumar R.L."/>
            <person name="Schlapbach R."/>
            <person name="Sreeman S.M."/>
            <person name="Shimizu K.K."/>
        </authorList>
    </citation>
    <scope>NUCLEOTIDE SEQUENCE</scope>
</reference>
<dbReference type="InterPro" id="IPR032795">
    <property type="entry name" value="DUF3741-assoc"/>
</dbReference>
<evidence type="ECO:0000259" key="2">
    <source>
        <dbReference type="Pfam" id="PF14383"/>
    </source>
</evidence>
<evidence type="ECO:0000313" key="4">
    <source>
        <dbReference type="Proteomes" id="UP001054889"/>
    </source>
</evidence>
<dbReference type="Proteomes" id="UP001054889">
    <property type="component" value="Unassembled WGS sequence"/>
</dbReference>
<dbReference type="EMBL" id="BQKI01000076">
    <property type="protein sequence ID" value="GJN23142.1"/>
    <property type="molecule type" value="Genomic_DNA"/>
</dbReference>
<feature type="compositionally biased region" description="Polar residues" evidence="1">
    <location>
        <begin position="261"/>
        <end position="287"/>
    </location>
</feature>
<feature type="domain" description="DUF3741" evidence="2">
    <location>
        <begin position="289"/>
        <end position="315"/>
    </location>
</feature>
<protein>
    <recommendedName>
        <fullName evidence="2">DUF3741 domain-containing protein</fullName>
    </recommendedName>
</protein>
<dbReference type="Pfam" id="PF14383">
    <property type="entry name" value="VARLMGL"/>
    <property type="match status" value="1"/>
</dbReference>